<feature type="transmembrane region" description="Helical" evidence="3">
    <location>
        <begin position="106"/>
        <end position="127"/>
    </location>
</feature>
<dbReference type="PANTHER" id="PTHR11388">
    <property type="entry name" value="ORGANIC ANION TRANSPORTER"/>
    <property type="match status" value="1"/>
</dbReference>
<feature type="region of interest" description="Disordered" evidence="2">
    <location>
        <begin position="1"/>
        <end position="21"/>
    </location>
</feature>
<dbReference type="GO" id="GO:0016323">
    <property type="term" value="C:basolateral plasma membrane"/>
    <property type="evidence" value="ECO:0007669"/>
    <property type="project" value="TreeGrafter"/>
</dbReference>
<protein>
    <submittedName>
        <fullName evidence="4">Solute carrier organic anion transporter family member 5A1-like</fullName>
    </submittedName>
</protein>
<keyword evidence="3" id="KW-0472">Membrane</keyword>
<dbReference type="InterPro" id="IPR036259">
    <property type="entry name" value="MFS_trans_sf"/>
</dbReference>
<name>A0A1V9XXC7_9ACAR</name>
<dbReference type="GO" id="GO:0043252">
    <property type="term" value="P:sodium-independent organic anion transport"/>
    <property type="evidence" value="ECO:0007669"/>
    <property type="project" value="TreeGrafter"/>
</dbReference>
<evidence type="ECO:0000313" key="5">
    <source>
        <dbReference type="Proteomes" id="UP000192247"/>
    </source>
</evidence>
<evidence type="ECO:0000313" key="4">
    <source>
        <dbReference type="EMBL" id="OQR78119.1"/>
    </source>
</evidence>
<dbReference type="AlphaFoldDB" id="A0A1V9XXC7"/>
<evidence type="ECO:0000256" key="1">
    <source>
        <dbReference type="ARBA" id="ARBA00023157"/>
    </source>
</evidence>
<dbReference type="OrthoDB" id="6515296at2759"/>
<reference evidence="4 5" key="1">
    <citation type="journal article" date="2017" name="Gigascience">
        <title>Draft genome of the honey bee ectoparasitic mite, Tropilaelaps mercedesae, is shaped by the parasitic life history.</title>
        <authorList>
            <person name="Dong X."/>
            <person name="Armstrong S.D."/>
            <person name="Xia D."/>
            <person name="Makepeace B.L."/>
            <person name="Darby A.C."/>
            <person name="Kadowaki T."/>
        </authorList>
    </citation>
    <scope>NUCLEOTIDE SEQUENCE [LARGE SCALE GENOMIC DNA]</scope>
    <source>
        <strain evidence="4">Wuxi-XJTLU</strain>
    </source>
</reference>
<dbReference type="Proteomes" id="UP000192247">
    <property type="component" value="Unassembled WGS sequence"/>
</dbReference>
<keyword evidence="3" id="KW-0812">Transmembrane</keyword>
<keyword evidence="1" id="KW-1015">Disulfide bond</keyword>
<dbReference type="GO" id="GO:0015347">
    <property type="term" value="F:sodium-independent organic anion transmembrane transporter activity"/>
    <property type="evidence" value="ECO:0007669"/>
    <property type="project" value="TreeGrafter"/>
</dbReference>
<sequence>MDKSDCQRVDSQTSLSVPSSGISATKSTTILYSDKTKYAEDVYPEKDYLCGVFSFRPQFLQRFAHPRWYFVNYVMMGILSGAYKTYLVGTLSTVERRFQMSNSTTAIILIADNISPIFINVLAGYYANRISRPKLMSLDMARASVEQKIRLCHNSSLENLSDENRCNENDGI</sequence>
<keyword evidence="3" id="KW-1133">Transmembrane helix</keyword>
<feature type="transmembrane region" description="Helical" evidence="3">
    <location>
        <begin position="68"/>
        <end position="86"/>
    </location>
</feature>
<feature type="compositionally biased region" description="Polar residues" evidence="2">
    <location>
        <begin position="9"/>
        <end position="21"/>
    </location>
</feature>
<dbReference type="PANTHER" id="PTHR11388:SF76">
    <property type="entry name" value="SOLUTE CARRIER ORGANIC ANION TRANSPORTER FAMILY MEMBER"/>
    <property type="match status" value="1"/>
</dbReference>
<dbReference type="InterPro" id="IPR004156">
    <property type="entry name" value="OATP"/>
</dbReference>
<evidence type="ECO:0000256" key="2">
    <source>
        <dbReference type="SAM" id="MobiDB-lite"/>
    </source>
</evidence>
<evidence type="ECO:0000256" key="3">
    <source>
        <dbReference type="SAM" id="Phobius"/>
    </source>
</evidence>
<dbReference type="EMBL" id="MNPL01002623">
    <property type="protein sequence ID" value="OQR78119.1"/>
    <property type="molecule type" value="Genomic_DNA"/>
</dbReference>
<proteinExistence type="predicted"/>
<organism evidence="4 5">
    <name type="scientific">Tropilaelaps mercedesae</name>
    <dbReference type="NCBI Taxonomy" id="418985"/>
    <lineage>
        <taxon>Eukaryota</taxon>
        <taxon>Metazoa</taxon>
        <taxon>Ecdysozoa</taxon>
        <taxon>Arthropoda</taxon>
        <taxon>Chelicerata</taxon>
        <taxon>Arachnida</taxon>
        <taxon>Acari</taxon>
        <taxon>Parasitiformes</taxon>
        <taxon>Mesostigmata</taxon>
        <taxon>Gamasina</taxon>
        <taxon>Dermanyssoidea</taxon>
        <taxon>Laelapidae</taxon>
        <taxon>Tropilaelaps</taxon>
    </lineage>
</organism>
<dbReference type="InParanoid" id="A0A1V9XXC7"/>
<keyword evidence="5" id="KW-1185">Reference proteome</keyword>
<dbReference type="SUPFAM" id="SSF103473">
    <property type="entry name" value="MFS general substrate transporter"/>
    <property type="match status" value="1"/>
</dbReference>
<gene>
    <name evidence="4" type="ORF">BIW11_02785</name>
</gene>
<accession>A0A1V9XXC7</accession>
<comment type="caution">
    <text evidence="4">The sequence shown here is derived from an EMBL/GenBank/DDBJ whole genome shotgun (WGS) entry which is preliminary data.</text>
</comment>
<dbReference type="Pfam" id="PF03137">
    <property type="entry name" value="OATP"/>
    <property type="match status" value="1"/>
</dbReference>